<sequence length="356" mass="39442">MRYRNSVGGACRAPTSFRTFSDLKNHLHSMHLGGSRDELHMNDQDWRAIQVVLDKASKTRPKKGTDASYQKHLGTFQKVWSILFPDCDPWTQSPFCENDENLMAEEVGVCDDYGDFITGKVEEVLRSMFDSEAQQAFERGGVSSPAEYRASRNMVGKMMKRIFEIVAVHKPEVADQFRDIFNSTTTGVMGGQRIGSQNISVDEDPGLPRAAADTQEPGPSHSSQMTIELSLSGGEDSSHPGSTSVVSKETLVQPDSATDDFKGGKKFCDQEPPETDRLHVQPDFSHILGNYYPQEASAEALSSQIPKSLSTQEPATSFLDETMETPMPHESAIDWDWEESASTLIGYGLYPLSQLN</sequence>
<name>A0AAD8UJH4_GLOAC</name>
<evidence type="ECO:0000313" key="3">
    <source>
        <dbReference type="Proteomes" id="UP001244207"/>
    </source>
</evidence>
<accession>A0AAD8UJH4</accession>
<dbReference type="RefSeq" id="XP_060362434.1">
    <property type="nucleotide sequence ID" value="XM_060515813.1"/>
</dbReference>
<reference evidence="2" key="1">
    <citation type="submission" date="2021-12" db="EMBL/GenBank/DDBJ databases">
        <title>Comparative genomics, transcriptomics and evolutionary studies reveal genomic signatures of adaptation to plant cell wall in hemibiotrophic fungi.</title>
        <authorList>
            <consortium name="DOE Joint Genome Institute"/>
            <person name="Baroncelli R."/>
            <person name="Diaz J.F."/>
            <person name="Benocci T."/>
            <person name="Peng M."/>
            <person name="Battaglia E."/>
            <person name="Haridas S."/>
            <person name="Andreopoulos W."/>
            <person name="Labutti K."/>
            <person name="Pangilinan J."/>
            <person name="Floch G.L."/>
            <person name="Makela M.R."/>
            <person name="Henrissat B."/>
            <person name="Grigoriev I.V."/>
            <person name="Crouch J.A."/>
            <person name="De Vries R.P."/>
            <person name="Sukno S.A."/>
            <person name="Thon M.R."/>
        </authorList>
    </citation>
    <scope>NUCLEOTIDE SEQUENCE</scope>
    <source>
        <strain evidence="2">CBS 112980</strain>
    </source>
</reference>
<evidence type="ECO:0000256" key="1">
    <source>
        <dbReference type="SAM" id="MobiDB-lite"/>
    </source>
</evidence>
<gene>
    <name evidence="2" type="ORF">BDZ83DRAFT_794375</name>
</gene>
<keyword evidence="3" id="KW-1185">Reference proteome</keyword>
<feature type="region of interest" description="Disordered" evidence="1">
    <location>
        <begin position="186"/>
        <end position="274"/>
    </location>
</feature>
<comment type="caution">
    <text evidence="2">The sequence shown here is derived from an EMBL/GenBank/DDBJ whole genome shotgun (WGS) entry which is preliminary data.</text>
</comment>
<dbReference type="EMBL" id="JAHMHS010000080">
    <property type="protein sequence ID" value="KAK1722379.1"/>
    <property type="molecule type" value="Genomic_DNA"/>
</dbReference>
<dbReference type="AlphaFoldDB" id="A0AAD8UJH4"/>
<feature type="compositionally biased region" description="Basic and acidic residues" evidence="1">
    <location>
        <begin position="259"/>
        <end position="274"/>
    </location>
</feature>
<organism evidence="2 3">
    <name type="scientific">Glomerella acutata</name>
    <name type="common">Colletotrichum acutatum</name>
    <dbReference type="NCBI Taxonomy" id="27357"/>
    <lineage>
        <taxon>Eukaryota</taxon>
        <taxon>Fungi</taxon>
        <taxon>Dikarya</taxon>
        <taxon>Ascomycota</taxon>
        <taxon>Pezizomycotina</taxon>
        <taxon>Sordariomycetes</taxon>
        <taxon>Hypocreomycetidae</taxon>
        <taxon>Glomerellales</taxon>
        <taxon>Glomerellaceae</taxon>
        <taxon>Colletotrichum</taxon>
        <taxon>Colletotrichum acutatum species complex</taxon>
    </lineage>
</organism>
<evidence type="ECO:0000313" key="2">
    <source>
        <dbReference type="EMBL" id="KAK1722379.1"/>
    </source>
</evidence>
<proteinExistence type="predicted"/>
<protein>
    <submittedName>
        <fullName evidence="2">Uncharacterized protein</fullName>
    </submittedName>
</protein>
<dbReference type="GeneID" id="85399711"/>
<dbReference type="Proteomes" id="UP001244207">
    <property type="component" value="Unassembled WGS sequence"/>
</dbReference>
<feature type="compositionally biased region" description="Polar residues" evidence="1">
    <location>
        <begin position="220"/>
        <end position="229"/>
    </location>
</feature>